<gene>
    <name evidence="1" type="ORF">ATF69_3359</name>
</gene>
<proteinExistence type="predicted"/>
<protein>
    <submittedName>
        <fullName evidence="1">SIR2-like protein</fullName>
    </submittedName>
</protein>
<dbReference type="EMBL" id="VJWE01000015">
    <property type="protein sequence ID" value="TWG35793.1"/>
    <property type="molecule type" value="Genomic_DNA"/>
</dbReference>
<dbReference type="Pfam" id="PF13289">
    <property type="entry name" value="SIR2_2"/>
    <property type="match status" value="1"/>
</dbReference>
<dbReference type="RefSeq" id="WP_146871675.1">
    <property type="nucleotide sequence ID" value="NZ_VJWE01000015.1"/>
</dbReference>
<accession>A0A561XI62</accession>
<dbReference type="GeneID" id="51112408"/>
<name>A0A561XI62_ACIDE</name>
<dbReference type="InterPro" id="IPR011202">
    <property type="entry name" value="UCP014677"/>
</dbReference>
<comment type="caution">
    <text evidence="1">The sequence shown here is derived from an EMBL/GenBank/DDBJ whole genome shotgun (WGS) entry which is preliminary data.</text>
</comment>
<sequence>MSIKEDLVTHFSGAPSAPFLFVGSGFSRRYLGLEDWSSLLQRFSEGLKPYEYYLTSADGKLPRVASLLAADFHRLWWESDAYKESREKNKSKARDATSALRIEICSYIQNTTKAGPLRDHADEIALLSQLNVDGIITTNWDTLLESLFPDYRVFVGQSELLFSNTQAIGEIYKIHGSTARPNSLVLTEEDYKGFHFANPYLAAKLITIFVEHPVVFIGYSLTDPNILDLLRDISRALGQENLVKLQNNLIFVQRAHGQEAQYSKTFIAIDGGQIPITIVKSDSFVPIYEALDSIKRKIPARVLRYCKEQLYEMVRSTATSEKLCVVDVDDIDKKDDIEFVIGVGVASERASQVGYHGISILDLFRDFLSDKSIYDANAILQKTIPDIGKGATYIPVYRYLREININSKDAYKASGIDIKKHLASNGVEHYRSRAYAKPFLKTEKDKNANDVIKTNSPEKAAMFLPYVSKERFDVAIVREFLLQNIHRFDSSFAYSTFFRKLACLCDYYQFGWPEKAKG</sequence>
<dbReference type="Proteomes" id="UP000321485">
    <property type="component" value="Unassembled WGS sequence"/>
</dbReference>
<evidence type="ECO:0000313" key="1">
    <source>
        <dbReference type="EMBL" id="TWG35793.1"/>
    </source>
</evidence>
<evidence type="ECO:0000313" key="2">
    <source>
        <dbReference type="Proteomes" id="UP000321485"/>
    </source>
</evidence>
<dbReference type="AlphaFoldDB" id="A0A561XI62"/>
<organism evidence="1 2">
    <name type="scientific">Acidovorax delafieldii</name>
    <name type="common">Pseudomonas delafieldii</name>
    <dbReference type="NCBI Taxonomy" id="47920"/>
    <lineage>
        <taxon>Bacteria</taxon>
        <taxon>Pseudomonadati</taxon>
        <taxon>Pseudomonadota</taxon>
        <taxon>Betaproteobacteria</taxon>
        <taxon>Burkholderiales</taxon>
        <taxon>Comamonadaceae</taxon>
        <taxon>Acidovorax</taxon>
    </lineage>
</organism>
<reference evidence="1 2" key="1">
    <citation type="journal article" date="2015" name="Stand. Genomic Sci.">
        <title>Genomic Encyclopedia of Bacterial and Archaeal Type Strains, Phase III: the genomes of soil and plant-associated and newly described type strains.</title>
        <authorList>
            <person name="Whitman W.B."/>
            <person name="Woyke T."/>
            <person name="Klenk H.P."/>
            <person name="Zhou Y."/>
            <person name="Lilburn T.G."/>
            <person name="Beck B.J."/>
            <person name="De Vos P."/>
            <person name="Vandamme P."/>
            <person name="Eisen J.A."/>
            <person name="Garrity G."/>
            <person name="Hugenholtz P."/>
            <person name="Kyrpides N.C."/>
        </authorList>
    </citation>
    <scope>NUCLEOTIDE SEQUENCE [LARGE SCALE GENOMIC DNA]</scope>
    <source>
        <strain evidence="1 2">DSM 64</strain>
    </source>
</reference>
<dbReference type="PIRSF" id="PIRSF014677">
    <property type="entry name" value="UCP014677"/>
    <property type="match status" value="1"/>
</dbReference>